<dbReference type="AlphaFoldDB" id="A0A4S4EHK5"/>
<proteinExistence type="inferred from homology"/>
<dbReference type="InterPro" id="IPR003676">
    <property type="entry name" value="SAUR_fam"/>
</dbReference>
<keyword evidence="3" id="KW-1185">Reference proteome</keyword>
<dbReference type="PANTHER" id="PTHR31374">
    <property type="entry name" value="AUXIN-INDUCED PROTEIN-LIKE-RELATED"/>
    <property type="match status" value="1"/>
</dbReference>
<dbReference type="Proteomes" id="UP000306102">
    <property type="component" value="Unassembled WGS sequence"/>
</dbReference>
<comment type="similarity">
    <text evidence="1">Belongs to the ARG7 family.</text>
</comment>
<evidence type="ECO:0000313" key="3">
    <source>
        <dbReference type="Proteomes" id="UP000306102"/>
    </source>
</evidence>
<reference evidence="2 3" key="1">
    <citation type="journal article" date="2018" name="Proc. Natl. Acad. Sci. U.S.A.">
        <title>Draft genome sequence of Camellia sinensis var. sinensis provides insights into the evolution of the tea genome and tea quality.</title>
        <authorList>
            <person name="Wei C."/>
            <person name="Yang H."/>
            <person name="Wang S."/>
            <person name="Zhao J."/>
            <person name="Liu C."/>
            <person name="Gao L."/>
            <person name="Xia E."/>
            <person name="Lu Y."/>
            <person name="Tai Y."/>
            <person name="She G."/>
            <person name="Sun J."/>
            <person name="Cao H."/>
            <person name="Tong W."/>
            <person name="Gao Q."/>
            <person name="Li Y."/>
            <person name="Deng W."/>
            <person name="Jiang X."/>
            <person name="Wang W."/>
            <person name="Chen Q."/>
            <person name="Zhang S."/>
            <person name="Li H."/>
            <person name="Wu J."/>
            <person name="Wang P."/>
            <person name="Li P."/>
            <person name="Shi C."/>
            <person name="Zheng F."/>
            <person name="Jian J."/>
            <person name="Huang B."/>
            <person name="Shan D."/>
            <person name="Shi M."/>
            <person name="Fang C."/>
            <person name="Yue Y."/>
            <person name="Li F."/>
            <person name="Li D."/>
            <person name="Wei S."/>
            <person name="Han B."/>
            <person name="Jiang C."/>
            <person name="Yin Y."/>
            <person name="Xia T."/>
            <person name="Zhang Z."/>
            <person name="Bennetzen J.L."/>
            <person name="Zhao S."/>
            <person name="Wan X."/>
        </authorList>
    </citation>
    <scope>NUCLEOTIDE SEQUENCE [LARGE SCALE GENOMIC DNA]</scope>
    <source>
        <strain evidence="3">cv. Shuchazao</strain>
        <tissue evidence="2">Leaf</tissue>
    </source>
</reference>
<name>A0A4S4EHK5_CAMSN</name>
<protein>
    <submittedName>
        <fullName evidence="2">Uncharacterized protein</fullName>
    </submittedName>
</protein>
<accession>A0A4S4EHK5</accession>
<sequence>MKMKIMMKAKFLKVCLNKWQQMGSRGMPSTASCDCCLQWGLWPSMQEKSVIPRDVPKGHLVVYVGEDYKRYVINITLLNHPLFKALLDQAKEEYDFTAASKLCIPCEENIFLTVLRCAAGWSPFDSSSNMTIDLDLSSEYGIFHEDKGQSEEFEMRPLCLNLKKLGYLTLRCLDIVRKVFKYYIAGSGSTMLSVVQ</sequence>
<gene>
    <name evidence="2" type="ORF">TEA_029927</name>
</gene>
<evidence type="ECO:0000313" key="2">
    <source>
        <dbReference type="EMBL" id="THG15968.1"/>
    </source>
</evidence>
<organism evidence="2 3">
    <name type="scientific">Camellia sinensis var. sinensis</name>
    <name type="common">China tea</name>
    <dbReference type="NCBI Taxonomy" id="542762"/>
    <lineage>
        <taxon>Eukaryota</taxon>
        <taxon>Viridiplantae</taxon>
        <taxon>Streptophyta</taxon>
        <taxon>Embryophyta</taxon>
        <taxon>Tracheophyta</taxon>
        <taxon>Spermatophyta</taxon>
        <taxon>Magnoliopsida</taxon>
        <taxon>eudicotyledons</taxon>
        <taxon>Gunneridae</taxon>
        <taxon>Pentapetalae</taxon>
        <taxon>asterids</taxon>
        <taxon>Ericales</taxon>
        <taxon>Theaceae</taxon>
        <taxon>Camellia</taxon>
    </lineage>
</organism>
<dbReference type="GO" id="GO:0009733">
    <property type="term" value="P:response to auxin"/>
    <property type="evidence" value="ECO:0007669"/>
    <property type="project" value="InterPro"/>
</dbReference>
<comment type="caution">
    <text evidence="2">The sequence shown here is derived from an EMBL/GenBank/DDBJ whole genome shotgun (WGS) entry which is preliminary data.</text>
</comment>
<dbReference type="Pfam" id="PF02519">
    <property type="entry name" value="Auxin_inducible"/>
    <property type="match status" value="1"/>
</dbReference>
<dbReference type="EMBL" id="SDRB02004376">
    <property type="protein sequence ID" value="THG15968.1"/>
    <property type="molecule type" value="Genomic_DNA"/>
</dbReference>
<dbReference type="PANTHER" id="PTHR31374:SF9">
    <property type="entry name" value="AUXIN-RESPONSIVE FAMILY PROTEIN"/>
    <property type="match status" value="1"/>
</dbReference>
<evidence type="ECO:0000256" key="1">
    <source>
        <dbReference type="ARBA" id="ARBA00006974"/>
    </source>
</evidence>